<reference evidence="1" key="2">
    <citation type="journal article" date="2022" name="Microbiol. Resour. Announc.">
        <title>Metagenome Sequencing to Explore Phylogenomics of Terrestrial Cyanobacteria.</title>
        <authorList>
            <person name="Ward R.D."/>
            <person name="Stajich J.E."/>
            <person name="Johansen J.R."/>
            <person name="Huntemann M."/>
            <person name="Clum A."/>
            <person name="Foster B."/>
            <person name="Foster B."/>
            <person name="Roux S."/>
            <person name="Palaniappan K."/>
            <person name="Varghese N."/>
            <person name="Mukherjee S."/>
            <person name="Reddy T.B.K."/>
            <person name="Daum C."/>
            <person name="Copeland A."/>
            <person name="Chen I.A."/>
            <person name="Ivanova N.N."/>
            <person name="Kyrpides N.C."/>
            <person name="Shapiro N."/>
            <person name="Eloe-Fadrosh E.A."/>
            <person name="Pietrasiak N."/>
        </authorList>
    </citation>
    <scope>NUCLEOTIDE SEQUENCE</scope>
    <source>
        <strain evidence="1">GSE-NOS-MK-12-04C</strain>
    </source>
</reference>
<dbReference type="Proteomes" id="UP000729701">
    <property type="component" value="Unassembled WGS sequence"/>
</dbReference>
<evidence type="ECO:0000313" key="1">
    <source>
        <dbReference type="EMBL" id="MBW4669329.1"/>
    </source>
</evidence>
<protein>
    <submittedName>
        <fullName evidence="1">Uncharacterized protein</fullName>
    </submittedName>
</protein>
<dbReference type="AlphaFoldDB" id="A0A951UTT9"/>
<sequence>MDSNQIQPSRMPATAKKGKYLSDPSLLDKLCDRVYELLQEDMRSQRERVKNYGQNRW</sequence>
<evidence type="ECO:0000313" key="2">
    <source>
        <dbReference type="Proteomes" id="UP000729701"/>
    </source>
</evidence>
<reference evidence="1" key="1">
    <citation type="submission" date="2021-05" db="EMBL/GenBank/DDBJ databases">
        <authorList>
            <person name="Pietrasiak N."/>
            <person name="Ward R."/>
            <person name="Stajich J.E."/>
            <person name="Kurbessoian T."/>
        </authorList>
    </citation>
    <scope>NUCLEOTIDE SEQUENCE</scope>
    <source>
        <strain evidence="1">GSE-NOS-MK-12-04C</strain>
    </source>
</reference>
<proteinExistence type="predicted"/>
<organism evidence="1 2">
    <name type="scientific">Cyanomargarita calcarea GSE-NOS-MK-12-04C</name>
    <dbReference type="NCBI Taxonomy" id="2839659"/>
    <lineage>
        <taxon>Bacteria</taxon>
        <taxon>Bacillati</taxon>
        <taxon>Cyanobacteriota</taxon>
        <taxon>Cyanophyceae</taxon>
        <taxon>Nostocales</taxon>
        <taxon>Cyanomargaritaceae</taxon>
        <taxon>Cyanomargarita</taxon>
    </lineage>
</organism>
<comment type="caution">
    <text evidence="1">The sequence shown here is derived from an EMBL/GenBank/DDBJ whole genome shotgun (WGS) entry which is preliminary data.</text>
</comment>
<dbReference type="EMBL" id="JAHHGZ010000019">
    <property type="protein sequence ID" value="MBW4669329.1"/>
    <property type="molecule type" value="Genomic_DNA"/>
</dbReference>
<accession>A0A951UTT9</accession>
<gene>
    <name evidence="1" type="ORF">KME60_18390</name>
</gene>
<name>A0A951UTT9_9CYAN</name>